<dbReference type="Gene3D" id="3.40.50.300">
    <property type="entry name" value="P-loop containing nucleotide triphosphate hydrolases"/>
    <property type="match status" value="1"/>
</dbReference>
<evidence type="ECO:0000259" key="4">
    <source>
        <dbReference type="Pfam" id="PF00009"/>
    </source>
</evidence>
<sequence>MHLDLFQDCSSLVSDPNTQPKFRPGSFGPGPDRQHRTQAKLNQIESRTFVSDGHISGPARQPRKNSKIFYWCPSGGSSFVTIAITASAWGKSRLSPKVPSLPSLPKYINTANCVKDEKAPALEDAEVLDEVKENKKRHLNVVFIGHVEAGKSTFGGQIPFLSGQVDERTIQKYEKEAKDKSRESWYMAYIKDTDEEERIKKLEEHALRLKIVGLPFWMHQ</sequence>
<keyword evidence="1" id="KW-0547">Nucleotide-binding</keyword>
<protein>
    <recommendedName>
        <fullName evidence="4">Tr-type G domain-containing protein</fullName>
    </recommendedName>
</protein>
<dbReference type="GO" id="GO:0005525">
    <property type="term" value="F:GTP binding"/>
    <property type="evidence" value="ECO:0007669"/>
    <property type="project" value="UniProtKB-KW"/>
</dbReference>
<dbReference type="Pfam" id="PF00009">
    <property type="entry name" value="GTP_EFTU"/>
    <property type="match status" value="1"/>
</dbReference>
<dbReference type="Proteomes" id="UP001054252">
    <property type="component" value="Unassembled WGS sequence"/>
</dbReference>
<dbReference type="InterPro" id="IPR000795">
    <property type="entry name" value="T_Tr_GTP-bd_dom"/>
</dbReference>
<gene>
    <name evidence="5" type="ORF">SLEP1_g47781</name>
</gene>
<evidence type="ECO:0000256" key="3">
    <source>
        <dbReference type="SAM" id="MobiDB-lite"/>
    </source>
</evidence>
<dbReference type="SUPFAM" id="SSF52540">
    <property type="entry name" value="P-loop containing nucleoside triphosphate hydrolases"/>
    <property type="match status" value="1"/>
</dbReference>
<feature type="compositionally biased region" description="Polar residues" evidence="3">
    <location>
        <begin position="11"/>
        <end position="20"/>
    </location>
</feature>
<evidence type="ECO:0000256" key="1">
    <source>
        <dbReference type="ARBA" id="ARBA00022741"/>
    </source>
</evidence>
<dbReference type="GO" id="GO:0003924">
    <property type="term" value="F:GTPase activity"/>
    <property type="evidence" value="ECO:0007669"/>
    <property type="project" value="InterPro"/>
</dbReference>
<proteinExistence type="predicted"/>
<evidence type="ECO:0000256" key="2">
    <source>
        <dbReference type="ARBA" id="ARBA00023134"/>
    </source>
</evidence>
<feature type="region of interest" description="Disordered" evidence="3">
    <location>
        <begin position="11"/>
        <end position="35"/>
    </location>
</feature>
<feature type="domain" description="Tr-type G" evidence="4">
    <location>
        <begin position="136"/>
        <end position="198"/>
    </location>
</feature>
<evidence type="ECO:0000313" key="6">
    <source>
        <dbReference type="Proteomes" id="UP001054252"/>
    </source>
</evidence>
<dbReference type="InterPro" id="IPR027417">
    <property type="entry name" value="P-loop_NTPase"/>
</dbReference>
<keyword evidence="6" id="KW-1185">Reference proteome</keyword>
<keyword evidence="2" id="KW-0342">GTP-binding</keyword>
<evidence type="ECO:0000313" key="5">
    <source>
        <dbReference type="EMBL" id="GKV40110.1"/>
    </source>
</evidence>
<reference evidence="5 6" key="1">
    <citation type="journal article" date="2021" name="Commun. Biol.">
        <title>The genome of Shorea leprosula (Dipterocarpaceae) highlights the ecological relevance of drought in aseasonal tropical rainforests.</title>
        <authorList>
            <person name="Ng K.K.S."/>
            <person name="Kobayashi M.J."/>
            <person name="Fawcett J.A."/>
            <person name="Hatakeyama M."/>
            <person name="Paape T."/>
            <person name="Ng C.H."/>
            <person name="Ang C.C."/>
            <person name="Tnah L.H."/>
            <person name="Lee C.T."/>
            <person name="Nishiyama T."/>
            <person name="Sese J."/>
            <person name="O'Brien M.J."/>
            <person name="Copetti D."/>
            <person name="Mohd Noor M.I."/>
            <person name="Ong R.C."/>
            <person name="Putra M."/>
            <person name="Sireger I.Z."/>
            <person name="Indrioko S."/>
            <person name="Kosugi Y."/>
            <person name="Izuno A."/>
            <person name="Isagi Y."/>
            <person name="Lee S.L."/>
            <person name="Shimizu K.K."/>
        </authorList>
    </citation>
    <scope>NUCLEOTIDE SEQUENCE [LARGE SCALE GENOMIC DNA]</scope>
    <source>
        <strain evidence="5">214</strain>
    </source>
</reference>
<comment type="caution">
    <text evidence="5">The sequence shown here is derived from an EMBL/GenBank/DDBJ whole genome shotgun (WGS) entry which is preliminary data.</text>
</comment>
<dbReference type="PANTHER" id="PTHR23115">
    <property type="entry name" value="TRANSLATION FACTOR"/>
    <property type="match status" value="1"/>
</dbReference>
<dbReference type="AlphaFoldDB" id="A0AAV5LSI4"/>
<accession>A0AAV5LSI4</accession>
<organism evidence="5 6">
    <name type="scientific">Rubroshorea leprosula</name>
    <dbReference type="NCBI Taxonomy" id="152421"/>
    <lineage>
        <taxon>Eukaryota</taxon>
        <taxon>Viridiplantae</taxon>
        <taxon>Streptophyta</taxon>
        <taxon>Embryophyta</taxon>
        <taxon>Tracheophyta</taxon>
        <taxon>Spermatophyta</taxon>
        <taxon>Magnoliopsida</taxon>
        <taxon>eudicotyledons</taxon>
        <taxon>Gunneridae</taxon>
        <taxon>Pentapetalae</taxon>
        <taxon>rosids</taxon>
        <taxon>malvids</taxon>
        <taxon>Malvales</taxon>
        <taxon>Dipterocarpaceae</taxon>
        <taxon>Rubroshorea</taxon>
    </lineage>
</organism>
<dbReference type="EMBL" id="BPVZ01000139">
    <property type="protein sequence ID" value="GKV40110.1"/>
    <property type="molecule type" value="Genomic_DNA"/>
</dbReference>
<name>A0AAV5LSI4_9ROSI</name>
<dbReference type="InterPro" id="IPR050100">
    <property type="entry name" value="TRAFAC_GTPase_members"/>
</dbReference>